<dbReference type="InterPro" id="IPR008937">
    <property type="entry name" value="Ras-like_GEF"/>
</dbReference>
<evidence type="ECO:0000313" key="7">
    <source>
        <dbReference type="EMBL" id="KAJ3179316.1"/>
    </source>
</evidence>
<dbReference type="SUPFAM" id="SSF48366">
    <property type="entry name" value="Ras GEF"/>
    <property type="match status" value="1"/>
</dbReference>
<feature type="compositionally biased region" description="Basic and acidic residues" evidence="3">
    <location>
        <begin position="279"/>
        <end position="289"/>
    </location>
</feature>
<dbReference type="InterPro" id="IPR036964">
    <property type="entry name" value="RASGEF_cat_dom_sf"/>
</dbReference>
<feature type="domain" description="N-terminal Ras-GEF" evidence="5">
    <location>
        <begin position="536"/>
        <end position="666"/>
    </location>
</feature>
<comment type="caution">
    <text evidence="7">The sequence shown here is derived from an EMBL/GenBank/DDBJ whole genome shotgun (WGS) entry which is preliminary data.</text>
</comment>
<evidence type="ECO:0000259" key="5">
    <source>
        <dbReference type="PROSITE" id="PS50212"/>
    </source>
</evidence>
<name>A0AAD5TKI6_9FUNG</name>
<dbReference type="Pfam" id="PF02196">
    <property type="entry name" value="RBD"/>
    <property type="match status" value="1"/>
</dbReference>
<dbReference type="InterPro" id="IPR000651">
    <property type="entry name" value="Ras-like_Gua-exchang_fac_N"/>
</dbReference>
<feature type="domain" description="Ras-GEF" evidence="4">
    <location>
        <begin position="699"/>
        <end position="931"/>
    </location>
</feature>
<feature type="region of interest" description="Disordered" evidence="3">
    <location>
        <begin position="258"/>
        <end position="291"/>
    </location>
</feature>
<dbReference type="PROSITE" id="PS00720">
    <property type="entry name" value="RASGEF"/>
    <property type="match status" value="1"/>
</dbReference>
<dbReference type="InterPro" id="IPR003116">
    <property type="entry name" value="RBD_dom"/>
</dbReference>
<evidence type="ECO:0000256" key="3">
    <source>
        <dbReference type="SAM" id="MobiDB-lite"/>
    </source>
</evidence>
<feature type="compositionally biased region" description="Basic and acidic residues" evidence="3">
    <location>
        <begin position="338"/>
        <end position="348"/>
    </location>
</feature>
<evidence type="ECO:0000256" key="2">
    <source>
        <dbReference type="PROSITE-ProRule" id="PRU00168"/>
    </source>
</evidence>
<dbReference type="CDD" id="cd00155">
    <property type="entry name" value="RasGEF"/>
    <property type="match status" value="1"/>
</dbReference>
<dbReference type="PROSITE" id="PS50898">
    <property type="entry name" value="RBD"/>
    <property type="match status" value="1"/>
</dbReference>
<feature type="compositionally biased region" description="Low complexity" evidence="3">
    <location>
        <begin position="183"/>
        <end position="201"/>
    </location>
</feature>
<dbReference type="GO" id="GO:0007265">
    <property type="term" value="P:Ras protein signal transduction"/>
    <property type="evidence" value="ECO:0007669"/>
    <property type="project" value="TreeGrafter"/>
</dbReference>
<feature type="compositionally biased region" description="Low complexity" evidence="3">
    <location>
        <begin position="310"/>
        <end position="321"/>
    </location>
</feature>
<proteinExistence type="predicted"/>
<dbReference type="Pfam" id="PF00617">
    <property type="entry name" value="RasGEF"/>
    <property type="match status" value="1"/>
</dbReference>
<accession>A0AAD5TKI6</accession>
<evidence type="ECO:0000259" key="6">
    <source>
        <dbReference type="PROSITE" id="PS50898"/>
    </source>
</evidence>
<dbReference type="Gene3D" id="3.10.20.90">
    <property type="entry name" value="Phosphatidylinositol 3-kinase Catalytic Subunit, Chain A, domain 1"/>
    <property type="match status" value="1"/>
</dbReference>
<dbReference type="PANTHER" id="PTHR23113:SF356">
    <property type="entry name" value="FI05912P-RELATED"/>
    <property type="match status" value="1"/>
</dbReference>
<feature type="compositionally biased region" description="Polar residues" evidence="3">
    <location>
        <begin position="375"/>
        <end position="386"/>
    </location>
</feature>
<evidence type="ECO:0000259" key="4">
    <source>
        <dbReference type="PROSITE" id="PS50009"/>
    </source>
</evidence>
<organism evidence="7 8">
    <name type="scientific">Geranomyces variabilis</name>
    <dbReference type="NCBI Taxonomy" id="109894"/>
    <lineage>
        <taxon>Eukaryota</taxon>
        <taxon>Fungi</taxon>
        <taxon>Fungi incertae sedis</taxon>
        <taxon>Chytridiomycota</taxon>
        <taxon>Chytridiomycota incertae sedis</taxon>
        <taxon>Chytridiomycetes</taxon>
        <taxon>Spizellomycetales</taxon>
        <taxon>Powellomycetaceae</taxon>
        <taxon>Geranomyces</taxon>
    </lineage>
</organism>
<dbReference type="InterPro" id="IPR023578">
    <property type="entry name" value="Ras_GEF_dom_sf"/>
</dbReference>
<dbReference type="PROSITE" id="PS50212">
    <property type="entry name" value="RASGEF_NTER"/>
    <property type="match status" value="1"/>
</dbReference>
<dbReference type="Gene3D" id="1.10.840.10">
    <property type="entry name" value="Ras guanine-nucleotide exchange factors catalytic domain"/>
    <property type="match status" value="1"/>
</dbReference>
<gene>
    <name evidence="7" type="ORF">HDU87_002925</name>
</gene>
<dbReference type="CDD" id="cd06224">
    <property type="entry name" value="REM"/>
    <property type="match status" value="1"/>
</dbReference>
<dbReference type="SMART" id="SM00229">
    <property type="entry name" value="RasGEFN"/>
    <property type="match status" value="1"/>
</dbReference>
<dbReference type="GO" id="GO:0005886">
    <property type="term" value="C:plasma membrane"/>
    <property type="evidence" value="ECO:0007669"/>
    <property type="project" value="TreeGrafter"/>
</dbReference>
<reference evidence="7" key="1">
    <citation type="submission" date="2020-05" db="EMBL/GenBank/DDBJ databases">
        <title>Phylogenomic resolution of chytrid fungi.</title>
        <authorList>
            <person name="Stajich J.E."/>
            <person name="Amses K."/>
            <person name="Simmons R."/>
            <person name="Seto K."/>
            <person name="Myers J."/>
            <person name="Bonds A."/>
            <person name="Quandt C.A."/>
            <person name="Barry K."/>
            <person name="Liu P."/>
            <person name="Grigoriev I."/>
            <person name="Longcore J.E."/>
            <person name="James T.Y."/>
        </authorList>
    </citation>
    <scope>NUCLEOTIDE SEQUENCE</scope>
    <source>
        <strain evidence="7">JEL0379</strain>
    </source>
</reference>
<feature type="region of interest" description="Disordered" evidence="3">
    <location>
        <begin position="183"/>
        <end position="238"/>
    </location>
</feature>
<evidence type="ECO:0000256" key="1">
    <source>
        <dbReference type="ARBA" id="ARBA00022658"/>
    </source>
</evidence>
<sequence>MATLRSIDSKNSLLNDDSGSQNDYYLRVQLPNDMTTVMQVQGEMTMWEIMCVIASKKQLTPSQHVAKMVYQDGKSEMANESRALSSYVGLERLIVQKKPDVGESANLARMRQGRRTSVILNAPKPSTVRMSSQEFPRTETDEAVLAMRAAAAKADASVMSKNRKTIKNVAMFLFNKKSSGDMLGDLSSSPSSSDISPFSPQSPRPNSEANDSDSETRSAHRFSTTVPPGASESYNSKASSMQSLDCDLDTLYDGKAGKTAQTLLPPSPSPTSGGGVRRYSAEPSRDPQPNRKSLLLRSATANGLSASVADVDSLSKSVSSLGVREEGDAAADEYPEIEVPKASDEDGPKSAPLVRTDSLIARDAQNREKIRKRTVSSPSTTGTSAYATLRRPVMRANRKPSTDLESGSESSSIMSPDSITDDSTSSLSTPGADDSKKVLLKVSLPDNQSTTILVHPEITMETLLLHICKKRLLEFDQYTLEIAKEGVTVEVDRPVGFYIQTCGIQGVIVVRKEKVYSTMCVSEGGKDVMILQIINGVPQVMAATPGKLIERVSDEAEQDNKFLDTLLLTYRSFLKPIDFFDQLVARFNSELPPDPSPEDIEYFEKMKVPTQKRVIAAFKWWVQHHYHDFGVDSSIKADLEDFVDQIMKYNGGEFASDASELYEIIEMQGAAYAEMFNNYKAVERRGKTIEGMITVAAISVEDMSQQLCIHNFKLFHNIHPIEYLNQIWQSSDESSPSMKYFVERFDKESYWVATEVVREKDFKKRVAVLRKFIHTGKMCQELNNFFSMYALIAGLNMPPVQRLKKSWEALPDKTKKTYAELEKIQDPSRNMKNYRDLLAVASPPIVPFLPLYLKDLIFMNDGNESKIGTERQMINFDKLRMMGNRVKDISGLASVEYSFEPLPPVQNFLSKPPVERSLAKLREMSLECEKPA</sequence>
<keyword evidence="1 2" id="KW-0344">Guanine-nucleotide releasing factor</keyword>
<keyword evidence="8" id="KW-1185">Reference proteome</keyword>
<dbReference type="Gene3D" id="1.20.870.10">
    <property type="entry name" value="Son of sevenless (SoS) protein Chain: S domain 1"/>
    <property type="match status" value="1"/>
</dbReference>
<dbReference type="SMART" id="SM00147">
    <property type="entry name" value="RasGEF"/>
    <property type="match status" value="1"/>
</dbReference>
<feature type="region of interest" description="Disordered" evidence="3">
    <location>
        <begin position="310"/>
        <end position="433"/>
    </location>
</feature>
<dbReference type="PANTHER" id="PTHR23113">
    <property type="entry name" value="GUANINE NUCLEOTIDE EXCHANGE FACTOR"/>
    <property type="match status" value="1"/>
</dbReference>
<dbReference type="Pfam" id="PF00618">
    <property type="entry name" value="RasGEF_N"/>
    <property type="match status" value="1"/>
</dbReference>
<feature type="domain" description="RBD" evidence="6">
    <location>
        <begin position="438"/>
        <end position="512"/>
    </location>
</feature>
<dbReference type="InterPro" id="IPR019804">
    <property type="entry name" value="Ras_G-nucl-exch_fac_CS"/>
</dbReference>
<dbReference type="Proteomes" id="UP001212152">
    <property type="component" value="Unassembled WGS sequence"/>
</dbReference>
<evidence type="ECO:0000313" key="8">
    <source>
        <dbReference type="Proteomes" id="UP001212152"/>
    </source>
</evidence>
<dbReference type="EMBL" id="JADGJQ010000021">
    <property type="protein sequence ID" value="KAJ3179316.1"/>
    <property type="molecule type" value="Genomic_DNA"/>
</dbReference>
<feature type="compositionally biased region" description="Polar residues" evidence="3">
    <location>
        <begin position="221"/>
        <end position="238"/>
    </location>
</feature>
<dbReference type="AlphaFoldDB" id="A0AAD5TKI6"/>
<protein>
    <submittedName>
        <fullName evidence="7">Uncharacterized protein</fullName>
    </submittedName>
</protein>
<dbReference type="PROSITE" id="PS50009">
    <property type="entry name" value="RASGEF_CAT"/>
    <property type="match status" value="1"/>
</dbReference>
<feature type="compositionally biased region" description="Low complexity" evidence="3">
    <location>
        <begin position="403"/>
        <end position="431"/>
    </location>
</feature>
<dbReference type="GO" id="GO:0005085">
    <property type="term" value="F:guanyl-nucleotide exchange factor activity"/>
    <property type="evidence" value="ECO:0007669"/>
    <property type="project" value="UniProtKB-KW"/>
</dbReference>
<dbReference type="InterPro" id="IPR001895">
    <property type="entry name" value="RASGEF_cat_dom"/>
</dbReference>